<dbReference type="EMBL" id="VIFM01000041">
    <property type="protein sequence ID" value="TQF15557.1"/>
    <property type="molecule type" value="Genomic_DNA"/>
</dbReference>
<keyword evidence="1" id="KW-1133">Transmembrane helix</keyword>
<reference evidence="3 4" key="1">
    <citation type="submission" date="2019-06" db="EMBL/GenBank/DDBJ databases">
        <authorList>
            <person name="Livingstone P."/>
            <person name="Whitworth D."/>
        </authorList>
    </citation>
    <scope>NUCLEOTIDE SEQUENCE [LARGE SCALE GENOMIC DNA]</scope>
    <source>
        <strain evidence="3 4">AM401</strain>
    </source>
</reference>
<evidence type="ECO:0000256" key="1">
    <source>
        <dbReference type="SAM" id="Phobius"/>
    </source>
</evidence>
<dbReference type="GO" id="GO:0046513">
    <property type="term" value="P:ceramide biosynthetic process"/>
    <property type="evidence" value="ECO:0007669"/>
    <property type="project" value="TreeGrafter"/>
</dbReference>
<organism evidence="3 4">
    <name type="scientific">Myxococcus llanfairpwllgwyngyllgogerychwyrndrobwllllantysiliogogogochensis</name>
    <dbReference type="NCBI Taxonomy" id="2590453"/>
    <lineage>
        <taxon>Bacteria</taxon>
        <taxon>Pseudomonadati</taxon>
        <taxon>Myxococcota</taxon>
        <taxon>Myxococcia</taxon>
        <taxon>Myxococcales</taxon>
        <taxon>Cystobacterineae</taxon>
        <taxon>Myxococcaceae</taxon>
        <taxon>Myxococcus</taxon>
    </lineage>
</organism>
<dbReference type="GO" id="GO:0042284">
    <property type="term" value="F:sphingolipid delta-4 desaturase activity"/>
    <property type="evidence" value="ECO:0007669"/>
    <property type="project" value="TreeGrafter"/>
</dbReference>
<keyword evidence="4" id="KW-1185">Reference proteome</keyword>
<dbReference type="GO" id="GO:0016020">
    <property type="term" value="C:membrane"/>
    <property type="evidence" value="ECO:0007669"/>
    <property type="project" value="GOC"/>
</dbReference>
<protein>
    <submittedName>
        <fullName evidence="3">Fatty acid desaturase</fullName>
    </submittedName>
</protein>
<comment type="caution">
    <text evidence="3">The sequence shown here is derived from an EMBL/GenBank/DDBJ whole genome shotgun (WGS) entry which is preliminary data.</text>
</comment>
<keyword evidence="1" id="KW-0812">Transmembrane</keyword>
<feature type="transmembrane region" description="Helical" evidence="1">
    <location>
        <begin position="198"/>
        <end position="224"/>
    </location>
</feature>
<name>A0A540X2T3_9BACT</name>
<dbReference type="PANTHER" id="PTHR12879:SF8">
    <property type="entry name" value="SPHINGOLIPID DELTA(4)-DESATURASE DES1"/>
    <property type="match status" value="1"/>
</dbReference>
<evidence type="ECO:0000313" key="4">
    <source>
        <dbReference type="Proteomes" id="UP000315369"/>
    </source>
</evidence>
<sequence length="355" mass="40267">MYAEVIDEADVQFARRVDRQALAKMTREMSRVSNVRALWALGTQWLVIVAAFAAVVWVDRWWAWPIAALVIATRQHAMLALMHEAAHYHFLSNRKVGDVVADFLCAFPLNMTTAGYRHQHMEHHRHVNTAKDPYWASMQQDPSWHFPRTPMRAAAVFMGDALGLYAPNHLKVVLPWTYWGRLLGGAKPKVSAAEHVRYVIYVAALLTTLVMTGAWLHWLLLWVLPTTTVMMAFFRMRALGEHPLDAEIKGDETRETRDVKGTLLENFFVAPLNCNYHLTHHAFPSVPFYNLPVMHEELDKAGMLEDGVNRFDTYLGKHNSLVKYLTRKPATVAEALPAATPTPTPASGVRMPLHS</sequence>
<dbReference type="PANTHER" id="PTHR12879">
    <property type="entry name" value="SPHINGOLIPID DELTA 4 DESATURASE/C-4 HYDROXYLASE PROTEIN DES2"/>
    <property type="match status" value="1"/>
</dbReference>
<dbReference type="RefSeq" id="WP_141642804.1">
    <property type="nucleotide sequence ID" value="NZ_VIFM01000041.1"/>
</dbReference>
<dbReference type="CDD" id="cd03510">
    <property type="entry name" value="Rhizobitoxine-FADS-like"/>
    <property type="match status" value="1"/>
</dbReference>
<dbReference type="Pfam" id="PF00487">
    <property type="entry name" value="FA_desaturase"/>
    <property type="match status" value="1"/>
</dbReference>
<evidence type="ECO:0000313" key="3">
    <source>
        <dbReference type="EMBL" id="TQF15557.1"/>
    </source>
</evidence>
<dbReference type="Proteomes" id="UP000315369">
    <property type="component" value="Unassembled WGS sequence"/>
</dbReference>
<proteinExistence type="predicted"/>
<dbReference type="AlphaFoldDB" id="A0A540X2T3"/>
<feature type="domain" description="Fatty acid desaturase" evidence="2">
    <location>
        <begin position="61"/>
        <end position="300"/>
    </location>
</feature>
<evidence type="ECO:0000259" key="2">
    <source>
        <dbReference type="Pfam" id="PF00487"/>
    </source>
</evidence>
<dbReference type="OrthoDB" id="9800167at2"/>
<gene>
    <name evidence="3" type="ORF">FJV41_13145</name>
</gene>
<dbReference type="InterPro" id="IPR005804">
    <property type="entry name" value="FA_desaturase_dom"/>
</dbReference>
<feature type="transmembrane region" description="Helical" evidence="1">
    <location>
        <begin position="62"/>
        <end position="82"/>
    </location>
</feature>
<accession>A0A540X2T3</accession>
<keyword evidence="1" id="KW-0472">Membrane</keyword>
<feature type="transmembrane region" description="Helical" evidence="1">
    <location>
        <begin position="37"/>
        <end position="56"/>
    </location>
</feature>